<dbReference type="GO" id="GO:0034256">
    <property type="term" value="F:chlorophyll(ide) b reductase activity"/>
    <property type="evidence" value="ECO:0007669"/>
    <property type="project" value="TreeGrafter"/>
</dbReference>
<dbReference type="GO" id="GO:0015996">
    <property type="term" value="P:chlorophyll catabolic process"/>
    <property type="evidence" value="ECO:0007669"/>
    <property type="project" value="TreeGrafter"/>
</dbReference>
<dbReference type="Proteomes" id="UP000245207">
    <property type="component" value="Unassembled WGS sequence"/>
</dbReference>
<dbReference type="SUPFAM" id="SSF51735">
    <property type="entry name" value="NAD(P)-binding Rossmann-fold domains"/>
    <property type="match status" value="1"/>
</dbReference>
<dbReference type="STRING" id="35608.A0A2U1K8K7"/>
<keyword evidence="1" id="KW-0812">Transmembrane</keyword>
<dbReference type="EMBL" id="PKPP01036568">
    <property type="protein sequence ID" value="PWA13656.1"/>
    <property type="molecule type" value="Genomic_DNA"/>
</dbReference>
<reference evidence="2 3" key="1">
    <citation type="journal article" date="2018" name="Mol. Plant">
        <title>The genome of Artemisia annua provides insight into the evolution of Asteraceae family and artemisinin biosynthesis.</title>
        <authorList>
            <person name="Shen Q."/>
            <person name="Zhang L."/>
            <person name="Liao Z."/>
            <person name="Wang S."/>
            <person name="Yan T."/>
            <person name="Shi P."/>
            <person name="Liu M."/>
            <person name="Fu X."/>
            <person name="Pan Q."/>
            <person name="Wang Y."/>
            <person name="Lv Z."/>
            <person name="Lu X."/>
            <person name="Zhang F."/>
            <person name="Jiang W."/>
            <person name="Ma Y."/>
            <person name="Chen M."/>
            <person name="Hao X."/>
            <person name="Li L."/>
            <person name="Tang Y."/>
            <person name="Lv G."/>
            <person name="Zhou Y."/>
            <person name="Sun X."/>
            <person name="Brodelius P.E."/>
            <person name="Rose J.K.C."/>
            <person name="Tang K."/>
        </authorList>
    </citation>
    <scope>NUCLEOTIDE SEQUENCE [LARGE SCALE GENOMIC DNA]</scope>
    <source>
        <strain evidence="3">cv. Huhao1</strain>
        <tissue evidence="2">Leaf</tissue>
    </source>
</reference>
<feature type="transmembrane region" description="Helical" evidence="1">
    <location>
        <begin position="19"/>
        <end position="37"/>
    </location>
</feature>
<dbReference type="AlphaFoldDB" id="A0A2U1K8K7"/>
<dbReference type="OrthoDB" id="1937886at2759"/>
<organism evidence="2 3">
    <name type="scientific">Artemisia annua</name>
    <name type="common">Sweet wormwood</name>
    <dbReference type="NCBI Taxonomy" id="35608"/>
    <lineage>
        <taxon>Eukaryota</taxon>
        <taxon>Viridiplantae</taxon>
        <taxon>Streptophyta</taxon>
        <taxon>Embryophyta</taxon>
        <taxon>Tracheophyta</taxon>
        <taxon>Spermatophyta</taxon>
        <taxon>Magnoliopsida</taxon>
        <taxon>eudicotyledons</taxon>
        <taxon>Gunneridae</taxon>
        <taxon>Pentapetalae</taxon>
        <taxon>asterids</taxon>
        <taxon>campanulids</taxon>
        <taxon>Asterales</taxon>
        <taxon>Asteraceae</taxon>
        <taxon>Asteroideae</taxon>
        <taxon>Anthemideae</taxon>
        <taxon>Artemisiinae</taxon>
        <taxon>Artemisia</taxon>
    </lineage>
</organism>
<keyword evidence="3" id="KW-1185">Reference proteome</keyword>
<comment type="caution">
    <text evidence="2">The sequence shown here is derived from an EMBL/GenBank/DDBJ whole genome shotgun (WGS) entry which is preliminary data.</text>
</comment>
<keyword evidence="1" id="KW-1133">Transmembrane helix</keyword>
<dbReference type="GO" id="GO:0010304">
    <property type="term" value="P:PSII associated light-harvesting complex II catabolic process"/>
    <property type="evidence" value="ECO:0007669"/>
    <property type="project" value="TreeGrafter"/>
</dbReference>
<evidence type="ECO:0000313" key="2">
    <source>
        <dbReference type="EMBL" id="PWA13656.1"/>
    </source>
</evidence>
<dbReference type="PANTHER" id="PTHR24314">
    <property type="entry name" value="NON-SPECIFIC LIPID TRANSFER PROTEIN-RELATED"/>
    <property type="match status" value="1"/>
</dbReference>
<gene>
    <name evidence="2" type="ORF">CTI12_AA631750</name>
</gene>
<keyword evidence="1" id="KW-0472">Membrane</keyword>
<name>A0A2U1K8K7_ARTAN</name>
<sequence length="130" mass="14293">MCCSYNEGGEGQMNDLICYSWVGGIMIGTIIGSNMVLDEVSRAGPRNVVITGSTRGLGKALAIRIAETLKKGSVIAEEQLANAAALSRCSLDWQKQRKKEVQMSILEWSSTINSSTYKNFYLPKFANIYM</sequence>
<accession>A0A2U1K8K7</accession>
<proteinExistence type="predicted"/>
<dbReference type="PANTHER" id="PTHR24314:SF21">
    <property type="entry name" value="CHLOROPHYLL(IDE) B REDUCTASE NYC1, CHLOROPLASTIC-RELATED"/>
    <property type="match status" value="1"/>
</dbReference>
<evidence type="ECO:0000256" key="1">
    <source>
        <dbReference type="SAM" id="Phobius"/>
    </source>
</evidence>
<protein>
    <submittedName>
        <fullName evidence="2">Putative chlorophyll(Ide) b reductase NYC1, chloroplastic</fullName>
    </submittedName>
</protein>
<dbReference type="InterPro" id="IPR052625">
    <property type="entry name" value="Chl_b_Red"/>
</dbReference>
<dbReference type="InterPro" id="IPR036291">
    <property type="entry name" value="NAD(P)-bd_dom_sf"/>
</dbReference>
<evidence type="ECO:0000313" key="3">
    <source>
        <dbReference type="Proteomes" id="UP000245207"/>
    </source>
</evidence>